<evidence type="ECO:0000256" key="1">
    <source>
        <dbReference type="SAM" id="Coils"/>
    </source>
</evidence>
<dbReference type="Gene3D" id="1.25.40.10">
    <property type="entry name" value="Tetratricopeptide repeat domain"/>
    <property type="match status" value="1"/>
</dbReference>
<dbReference type="Proteomes" id="UP000256345">
    <property type="component" value="Unassembled WGS sequence"/>
</dbReference>
<dbReference type="EMBL" id="QUMU01000006">
    <property type="protein sequence ID" value="REG30668.1"/>
    <property type="molecule type" value="Genomic_DNA"/>
</dbReference>
<sequence length="699" mass="77742">MGKERSVRKQLVTLVTLLGLFVSGAALAEQRVLRGHVLLVEKNDETRPASGAQVELPGYGNPARTDSSGMFRLFLPDAFKAGDPVTLSVRLKGYRVWSPQEGRTLVPKSLETQVLEVRLLPAGSRKFLSDEGIEQLLRAAMDSTRNQPPESANPRGGTELSRYLADWAHQYGFSAQQVKAEVERWIAEVEKKQDDESRMAVAAFARKDFQAAARHAGASAERKRQRLEELLQKTEAEKQRLGDEVARDYQLQGAAYIQDRKHFGEALQAYEQAVKYVSKQSDPLLWASLWSNLGLSHQLLGMEKRTGTGALEHLEAAVVAYRRAMEVPIREQQPMLWVVTYSNLSHTLLRLGRSSAEERQAEWLKQAVEASRLALQVDVRKTYPTLAENLQTALGTALLELGRRTQGEAGLSLLAQSVEALELALATPTCNCGEKKDPKRQAELHHLLGGTLLDKSMRAHSDEEALREAVRAEKEFRSALSGVTREQAPESWAANQNNLGLALLHQGEHTQGEARFSLLSRAADASCLALSSMSRGTKEWREARQNLHRTVLEYAKAISDYASVLPEDFVLQTRSLESLKLAAYLQGSRLVWPALPRSSPMTPQLEAGLRAMDITLALAFRDSEAVPGELDALRAVIAAQPPDFKISWDFSLLRCFILSEGRLDSSSDWLRTLLQALQADHRDAIFEGLYNARRSFGTH</sequence>
<feature type="coiled-coil region" evidence="1">
    <location>
        <begin position="175"/>
        <end position="244"/>
    </location>
</feature>
<keyword evidence="1" id="KW-0175">Coiled coil</keyword>
<evidence type="ECO:0000313" key="2">
    <source>
        <dbReference type="EMBL" id="REG30668.1"/>
    </source>
</evidence>
<evidence type="ECO:0008006" key="4">
    <source>
        <dbReference type="Google" id="ProtNLM"/>
    </source>
</evidence>
<proteinExistence type="predicted"/>
<dbReference type="SUPFAM" id="SSF48452">
    <property type="entry name" value="TPR-like"/>
    <property type="match status" value="1"/>
</dbReference>
<evidence type="ECO:0000313" key="3">
    <source>
        <dbReference type="Proteomes" id="UP000256345"/>
    </source>
</evidence>
<reference evidence="2 3" key="1">
    <citation type="submission" date="2018-08" db="EMBL/GenBank/DDBJ databases">
        <title>Genomic Encyclopedia of Archaeal and Bacterial Type Strains, Phase II (KMG-II): from individual species to whole genera.</title>
        <authorList>
            <person name="Goeker M."/>
        </authorList>
    </citation>
    <scope>NUCLEOTIDE SEQUENCE [LARGE SCALE GENOMIC DNA]</scope>
    <source>
        <strain evidence="2 3">DSM 2261</strain>
    </source>
</reference>
<accession>A0ABX9JZT9</accession>
<protein>
    <recommendedName>
        <fullName evidence="4">Tetratricopeptide repeat protein</fullName>
    </recommendedName>
</protein>
<gene>
    <name evidence="2" type="ORF">ATI61_106137</name>
</gene>
<keyword evidence="3" id="KW-1185">Reference proteome</keyword>
<dbReference type="InterPro" id="IPR011990">
    <property type="entry name" value="TPR-like_helical_dom_sf"/>
</dbReference>
<name>A0ABX9JZT9_9BACT</name>
<organism evidence="2 3">
    <name type="scientific">Archangium gephyra</name>
    <dbReference type="NCBI Taxonomy" id="48"/>
    <lineage>
        <taxon>Bacteria</taxon>
        <taxon>Pseudomonadati</taxon>
        <taxon>Myxococcota</taxon>
        <taxon>Myxococcia</taxon>
        <taxon>Myxococcales</taxon>
        <taxon>Cystobacterineae</taxon>
        <taxon>Archangiaceae</taxon>
        <taxon>Archangium</taxon>
    </lineage>
</organism>
<comment type="caution">
    <text evidence="2">The sequence shown here is derived from an EMBL/GenBank/DDBJ whole genome shotgun (WGS) entry which is preliminary data.</text>
</comment>